<dbReference type="GO" id="GO:0005886">
    <property type="term" value="C:plasma membrane"/>
    <property type="evidence" value="ECO:0007669"/>
    <property type="project" value="TreeGrafter"/>
</dbReference>
<dbReference type="GO" id="GO:0004016">
    <property type="term" value="F:adenylate cyclase activity"/>
    <property type="evidence" value="ECO:0007669"/>
    <property type="project" value="UniProtKB-EC"/>
</dbReference>
<feature type="domain" description="Guanylate cyclase" evidence="14">
    <location>
        <begin position="288"/>
        <end position="319"/>
    </location>
</feature>
<keyword evidence="11" id="KW-0456">Lyase</keyword>
<feature type="transmembrane region" description="Helical" evidence="13">
    <location>
        <begin position="22"/>
        <end position="44"/>
    </location>
</feature>
<feature type="compositionally biased region" description="Acidic residues" evidence="12">
    <location>
        <begin position="221"/>
        <end position="233"/>
    </location>
</feature>
<dbReference type="Pfam" id="PF00211">
    <property type="entry name" value="Guanylate_cyc"/>
    <property type="match status" value="1"/>
</dbReference>
<keyword evidence="16" id="KW-1185">Reference proteome</keyword>
<dbReference type="WBParaSite" id="HNAJ_0000791001-mRNA-1">
    <property type="protein sequence ID" value="HNAJ_0000791001-mRNA-1"/>
    <property type="gene ID" value="HNAJ_0000791001"/>
</dbReference>
<dbReference type="AlphaFoldDB" id="A0A158QHR2"/>
<gene>
    <name evidence="15" type="ORF">HNAJ_LOCUS7906</name>
</gene>
<dbReference type="EC" id="4.6.1.1" evidence="3"/>
<accession>A0A158QHR2</accession>
<feature type="region of interest" description="Disordered" evidence="12">
    <location>
        <begin position="160"/>
        <end position="267"/>
    </location>
</feature>
<dbReference type="GO" id="GO:0009190">
    <property type="term" value="P:cyclic nucleotide biosynthetic process"/>
    <property type="evidence" value="ECO:0007669"/>
    <property type="project" value="InterPro"/>
</dbReference>
<keyword evidence="8" id="KW-0460">Magnesium</keyword>
<evidence type="ECO:0000256" key="8">
    <source>
        <dbReference type="ARBA" id="ARBA00022842"/>
    </source>
</evidence>
<proteinExistence type="predicted"/>
<evidence type="ECO:0000256" key="3">
    <source>
        <dbReference type="ARBA" id="ARBA00012201"/>
    </source>
</evidence>
<evidence type="ECO:0000256" key="7">
    <source>
        <dbReference type="ARBA" id="ARBA00022840"/>
    </source>
</evidence>
<keyword evidence="6" id="KW-0547">Nucleotide-binding</keyword>
<protein>
    <recommendedName>
        <fullName evidence="3">adenylate cyclase</fullName>
        <ecNumber evidence="3">4.6.1.1</ecNumber>
    </recommendedName>
</protein>
<evidence type="ECO:0000256" key="2">
    <source>
        <dbReference type="ARBA" id="ARBA00004141"/>
    </source>
</evidence>
<dbReference type="Gene3D" id="3.30.70.1230">
    <property type="entry name" value="Nucleotide cyclase"/>
    <property type="match status" value="1"/>
</dbReference>
<dbReference type="PANTHER" id="PTHR45627:SF8">
    <property type="entry name" value="ADENYLATE CYCLASE TYPE 9"/>
    <property type="match status" value="1"/>
</dbReference>
<dbReference type="SUPFAM" id="SSF55073">
    <property type="entry name" value="Nucleotide cyclase"/>
    <property type="match status" value="1"/>
</dbReference>
<evidence type="ECO:0000313" key="15">
    <source>
        <dbReference type="EMBL" id="VDO03766.1"/>
    </source>
</evidence>
<comment type="catalytic activity">
    <reaction evidence="1">
        <text>ATP = 3',5'-cyclic AMP + diphosphate</text>
        <dbReference type="Rhea" id="RHEA:15389"/>
        <dbReference type="ChEBI" id="CHEBI:30616"/>
        <dbReference type="ChEBI" id="CHEBI:33019"/>
        <dbReference type="ChEBI" id="CHEBI:58165"/>
        <dbReference type="EC" id="4.6.1.1"/>
    </reaction>
</comment>
<dbReference type="InterPro" id="IPR029787">
    <property type="entry name" value="Nucleotide_cyclase"/>
</dbReference>
<keyword evidence="10 13" id="KW-0472">Membrane</keyword>
<feature type="transmembrane region" description="Helical" evidence="13">
    <location>
        <begin position="94"/>
        <end position="114"/>
    </location>
</feature>
<evidence type="ECO:0000256" key="6">
    <source>
        <dbReference type="ARBA" id="ARBA00022741"/>
    </source>
</evidence>
<dbReference type="PROSITE" id="PS50125">
    <property type="entry name" value="GUANYLATE_CYCLASE_2"/>
    <property type="match status" value="1"/>
</dbReference>
<dbReference type="GO" id="GO:0035556">
    <property type="term" value="P:intracellular signal transduction"/>
    <property type="evidence" value="ECO:0007669"/>
    <property type="project" value="InterPro"/>
</dbReference>
<evidence type="ECO:0000256" key="11">
    <source>
        <dbReference type="ARBA" id="ARBA00023239"/>
    </source>
</evidence>
<feature type="compositionally biased region" description="Basic residues" evidence="12">
    <location>
        <begin position="202"/>
        <end position="217"/>
    </location>
</feature>
<evidence type="ECO:0000256" key="13">
    <source>
        <dbReference type="SAM" id="Phobius"/>
    </source>
</evidence>
<dbReference type="InterPro" id="IPR001054">
    <property type="entry name" value="A/G_cyclase"/>
</dbReference>
<evidence type="ECO:0000256" key="10">
    <source>
        <dbReference type="ARBA" id="ARBA00023136"/>
    </source>
</evidence>
<name>A0A158QHR2_RODNA</name>
<evidence type="ECO:0000256" key="4">
    <source>
        <dbReference type="ARBA" id="ARBA00022692"/>
    </source>
</evidence>
<feature type="transmembrane region" description="Helical" evidence="13">
    <location>
        <begin position="64"/>
        <end position="87"/>
    </location>
</feature>
<evidence type="ECO:0000313" key="17">
    <source>
        <dbReference type="WBParaSite" id="HNAJ_0000791001-mRNA-1"/>
    </source>
</evidence>
<dbReference type="Pfam" id="PF16214">
    <property type="entry name" value="AC_N"/>
    <property type="match status" value="1"/>
</dbReference>
<reference evidence="15 16" key="2">
    <citation type="submission" date="2018-11" db="EMBL/GenBank/DDBJ databases">
        <authorList>
            <consortium name="Pathogen Informatics"/>
        </authorList>
    </citation>
    <scope>NUCLEOTIDE SEQUENCE [LARGE SCALE GENOMIC DNA]</scope>
</reference>
<dbReference type="PANTHER" id="PTHR45627">
    <property type="entry name" value="ADENYLATE CYCLASE TYPE 1"/>
    <property type="match status" value="1"/>
</dbReference>
<keyword evidence="5" id="KW-0479">Metal-binding</keyword>
<dbReference type="EMBL" id="UZAE01012150">
    <property type="protein sequence ID" value="VDO03766.1"/>
    <property type="molecule type" value="Genomic_DNA"/>
</dbReference>
<organism evidence="17">
    <name type="scientific">Rodentolepis nana</name>
    <name type="common">Dwarf tapeworm</name>
    <name type="synonym">Hymenolepis nana</name>
    <dbReference type="NCBI Taxonomy" id="102285"/>
    <lineage>
        <taxon>Eukaryota</taxon>
        <taxon>Metazoa</taxon>
        <taxon>Spiralia</taxon>
        <taxon>Lophotrochozoa</taxon>
        <taxon>Platyhelminthes</taxon>
        <taxon>Cestoda</taxon>
        <taxon>Eucestoda</taxon>
        <taxon>Cyclophyllidea</taxon>
        <taxon>Hymenolepididae</taxon>
        <taxon>Rodentolepis</taxon>
    </lineage>
</organism>
<comment type="subcellular location">
    <subcellularLocation>
        <location evidence="2">Membrane</location>
        <topology evidence="2">Multi-pass membrane protein</topology>
    </subcellularLocation>
</comment>
<dbReference type="STRING" id="102285.A0A158QHR2"/>
<evidence type="ECO:0000256" key="9">
    <source>
        <dbReference type="ARBA" id="ARBA00022989"/>
    </source>
</evidence>
<dbReference type="GO" id="GO:0046872">
    <property type="term" value="F:metal ion binding"/>
    <property type="evidence" value="ECO:0007669"/>
    <property type="project" value="UniProtKB-KW"/>
</dbReference>
<feature type="compositionally biased region" description="Acidic residues" evidence="12">
    <location>
        <begin position="165"/>
        <end position="175"/>
    </location>
</feature>
<evidence type="ECO:0000256" key="12">
    <source>
        <dbReference type="SAM" id="MobiDB-lite"/>
    </source>
</evidence>
<feature type="compositionally biased region" description="Polar residues" evidence="12">
    <location>
        <begin position="176"/>
        <end position="186"/>
    </location>
</feature>
<keyword evidence="9 13" id="KW-1133">Transmembrane helix</keyword>
<dbReference type="OrthoDB" id="10035433at2759"/>
<evidence type="ECO:0000256" key="1">
    <source>
        <dbReference type="ARBA" id="ARBA00001593"/>
    </source>
</evidence>
<keyword evidence="7" id="KW-0067">ATP-binding</keyword>
<dbReference type="Proteomes" id="UP000278807">
    <property type="component" value="Unassembled WGS sequence"/>
</dbReference>
<dbReference type="GO" id="GO:0005524">
    <property type="term" value="F:ATP binding"/>
    <property type="evidence" value="ECO:0007669"/>
    <property type="project" value="UniProtKB-KW"/>
</dbReference>
<evidence type="ECO:0000313" key="16">
    <source>
        <dbReference type="Proteomes" id="UP000278807"/>
    </source>
</evidence>
<reference evidence="17" key="1">
    <citation type="submission" date="2016-04" db="UniProtKB">
        <authorList>
            <consortium name="WormBaseParasite"/>
        </authorList>
    </citation>
    <scope>IDENTIFICATION</scope>
</reference>
<sequence>MDDLLCGHWYGTVGCLRGGGRALFFSLLFLLAFVPSTVGVSSAFNSSLIVQLLLTLYINIPLRLWQVILIGGPVSLIHITLSCTVCGKINARLVCIYVLLHCCTHMVGFVQHILSQVRRRSTFMRLGHSALMRKAIEKEQQLQNEMIQSLMPQEVAREVMQGSYDSEEGEDEDDNSTVGGNDSNSNEFDDGEFAMHDLGKDKKYKKTVKQIRSKRRKSDSLFDDSEDYSGDEADPLKNIEGGGSSRHRGHNSEMRMISSSSLPAHRRPSAGHAVKFRKFHVNQMENVSILFADIVGFTNMSSNKTASQLLLLLNDLFGR</sequence>
<keyword evidence="4 13" id="KW-0812">Transmembrane</keyword>
<dbReference type="GO" id="GO:0007189">
    <property type="term" value="P:adenylate cyclase-activating G protein-coupled receptor signaling pathway"/>
    <property type="evidence" value="ECO:0007669"/>
    <property type="project" value="TreeGrafter"/>
</dbReference>
<evidence type="ECO:0000256" key="5">
    <source>
        <dbReference type="ARBA" id="ARBA00022723"/>
    </source>
</evidence>
<dbReference type="InterPro" id="IPR032628">
    <property type="entry name" value="AC_N"/>
</dbReference>
<evidence type="ECO:0000259" key="14">
    <source>
        <dbReference type="PROSITE" id="PS50125"/>
    </source>
</evidence>